<evidence type="ECO:0000313" key="1">
    <source>
        <dbReference type="EMBL" id="WPZ21675.1"/>
    </source>
</evidence>
<gene>
    <name evidence="1" type="ORF">T7987_00060</name>
</gene>
<proteinExistence type="predicted"/>
<sequence>MQELSLKKAKNVLTFFGSERTGPYHCRLMARYHSEIPSLEDDADYTNYAAQFDTTVERAIRSETSYLWFHALALRMLEYEVNEGFEGVVTQLLFSPEPHQATSNLPRGTVH</sequence>
<protein>
    <submittedName>
        <fullName evidence="1">Uncharacterized protein</fullName>
    </submittedName>
</protein>
<evidence type="ECO:0000313" key="2">
    <source>
        <dbReference type="Proteomes" id="UP001326567"/>
    </source>
</evidence>
<organism evidence="1 2">
    <name type="scientific">Sulfitobacter faviae</name>
    <dbReference type="NCBI Taxonomy" id="1775881"/>
    <lineage>
        <taxon>Bacteria</taxon>
        <taxon>Pseudomonadati</taxon>
        <taxon>Pseudomonadota</taxon>
        <taxon>Alphaproteobacteria</taxon>
        <taxon>Rhodobacterales</taxon>
        <taxon>Roseobacteraceae</taxon>
        <taxon>Sulfitobacter</taxon>
    </lineage>
</organism>
<reference evidence="1 2" key="1">
    <citation type="submission" date="2023-11" db="EMBL/GenBank/DDBJ databases">
        <title>From the Deep-Sea to the Surface: Bacterial Genomes Isolated from the Moytirra Hydrothermal Vent Plume.</title>
        <authorList>
            <person name="Major S.R."/>
        </authorList>
    </citation>
    <scope>NUCLEOTIDE SEQUENCE [LARGE SCALE GENOMIC DNA]</scope>
    <source>
        <strain evidence="1 2">OXR-9</strain>
    </source>
</reference>
<dbReference type="RefSeq" id="WP_322328578.1">
    <property type="nucleotide sequence ID" value="NZ_CP139725.1"/>
</dbReference>
<accession>A0ABZ0V185</accession>
<name>A0ABZ0V185_9RHOB</name>
<keyword evidence="2" id="KW-1185">Reference proteome</keyword>
<dbReference type="Proteomes" id="UP001326567">
    <property type="component" value="Chromosome"/>
</dbReference>
<dbReference type="EMBL" id="CP139725">
    <property type="protein sequence ID" value="WPZ21675.1"/>
    <property type="molecule type" value="Genomic_DNA"/>
</dbReference>